<comment type="catalytic activity">
    <reaction evidence="1">
        <text>coproporphyrinogen III + 3 O2 = coproporphyrin III + 3 H2O2</text>
        <dbReference type="Rhea" id="RHEA:43436"/>
        <dbReference type="ChEBI" id="CHEBI:15379"/>
        <dbReference type="ChEBI" id="CHEBI:16240"/>
        <dbReference type="ChEBI" id="CHEBI:57309"/>
        <dbReference type="ChEBI" id="CHEBI:131725"/>
        <dbReference type="EC" id="1.3.3.15"/>
    </reaction>
    <physiologicalReaction direction="left-to-right" evidence="1">
        <dbReference type="Rhea" id="RHEA:43437"/>
    </physiologicalReaction>
</comment>
<evidence type="ECO:0000256" key="11">
    <source>
        <dbReference type="RuleBase" id="RU364052"/>
    </source>
</evidence>
<dbReference type="GO" id="GO:0004729">
    <property type="term" value="F:oxygen-dependent protoporphyrinogen oxidase activity"/>
    <property type="evidence" value="ECO:0007669"/>
    <property type="project" value="UniProtKB-EC"/>
</dbReference>
<dbReference type="InterPro" id="IPR036188">
    <property type="entry name" value="FAD/NAD-bd_sf"/>
</dbReference>
<comment type="similarity">
    <text evidence="4 11">Belongs to the protoporphyrinogen/coproporphyrinogen oxidase family. Coproporphyrinogen III oxidase subfamily.</text>
</comment>
<dbReference type="PANTHER" id="PTHR42923:SF3">
    <property type="entry name" value="PROTOPORPHYRINOGEN OXIDASE"/>
    <property type="match status" value="1"/>
</dbReference>
<keyword evidence="14" id="KW-1185">Reference proteome</keyword>
<proteinExistence type="inferred from homology"/>
<evidence type="ECO:0000256" key="3">
    <source>
        <dbReference type="ARBA" id="ARBA00004744"/>
    </source>
</evidence>
<dbReference type="Proteomes" id="UP001223586">
    <property type="component" value="Unassembled WGS sequence"/>
</dbReference>
<evidence type="ECO:0000256" key="4">
    <source>
        <dbReference type="ARBA" id="ARBA00008310"/>
    </source>
</evidence>
<organism evidence="13 14">
    <name type="scientific">Bacillus chungangensis</name>
    <dbReference type="NCBI Taxonomy" id="587633"/>
    <lineage>
        <taxon>Bacteria</taxon>
        <taxon>Bacillati</taxon>
        <taxon>Bacillota</taxon>
        <taxon>Bacilli</taxon>
        <taxon>Bacillales</taxon>
        <taxon>Bacillaceae</taxon>
        <taxon>Bacillus</taxon>
    </lineage>
</organism>
<dbReference type="EC" id="1.3.3.15" evidence="5 11"/>
<evidence type="ECO:0000256" key="6">
    <source>
        <dbReference type="ARBA" id="ARBA00019046"/>
    </source>
</evidence>
<keyword evidence="10 11" id="KW-0350">Heme biosynthesis</keyword>
<comment type="caution">
    <text evidence="13">The sequence shown here is derived from an EMBL/GenBank/DDBJ whole genome shotgun (WGS) entry which is preliminary data.</text>
</comment>
<name>A0ABT9WNB2_9BACI</name>
<dbReference type="Gene3D" id="1.10.3110.10">
    <property type="entry name" value="protoporphyrinogen ix oxidase, domain 3"/>
    <property type="match status" value="1"/>
</dbReference>
<evidence type="ECO:0000256" key="7">
    <source>
        <dbReference type="ARBA" id="ARBA00022630"/>
    </source>
</evidence>
<dbReference type="SUPFAM" id="SSF51905">
    <property type="entry name" value="FAD/NAD(P)-binding domain"/>
    <property type="match status" value="1"/>
</dbReference>
<comment type="cofactor">
    <cofactor evidence="2 11">
        <name>FAD</name>
        <dbReference type="ChEBI" id="CHEBI:57692"/>
    </cofactor>
</comment>
<evidence type="ECO:0000256" key="1">
    <source>
        <dbReference type="ARBA" id="ARBA00001755"/>
    </source>
</evidence>
<protein>
    <recommendedName>
        <fullName evidence="6 11">Coproporphyrinogen III oxidase</fullName>
        <ecNumber evidence="5 11">1.3.3.15</ecNumber>
    </recommendedName>
</protein>
<keyword evidence="7 11" id="KW-0285">Flavoprotein</keyword>
<comment type="pathway">
    <text evidence="3 11">Porphyrin-containing compound metabolism; protoheme biosynthesis.</text>
</comment>
<evidence type="ECO:0000313" key="13">
    <source>
        <dbReference type="EMBL" id="MDQ0174774.1"/>
    </source>
</evidence>
<evidence type="ECO:0000256" key="10">
    <source>
        <dbReference type="ARBA" id="ARBA00023133"/>
    </source>
</evidence>
<dbReference type="NCBIfam" id="TIGR00562">
    <property type="entry name" value="proto_IX_ox"/>
    <property type="match status" value="1"/>
</dbReference>
<evidence type="ECO:0000256" key="2">
    <source>
        <dbReference type="ARBA" id="ARBA00001974"/>
    </source>
</evidence>
<dbReference type="SUPFAM" id="SSF54373">
    <property type="entry name" value="FAD-linked reductases, C-terminal domain"/>
    <property type="match status" value="1"/>
</dbReference>
<dbReference type="Gene3D" id="3.50.50.60">
    <property type="entry name" value="FAD/NAD(P)-binding domain"/>
    <property type="match status" value="1"/>
</dbReference>
<dbReference type="EMBL" id="JAUSTT010000002">
    <property type="protein sequence ID" value="MDQ0174774.1"/>
    <property type="molecule type" value="Genomic_DNA"/>
</dbReference>
<dbReference type="InterPro" id="IPR050464">
    <property type="entry name" value="Zeta_carotene_desat/Oxidored"/>
</dbReference>
<evidence type="ECO:0000256" key="8">
    <source>
        <dbReference type="ARBA" id="ARBA00022827"/>
    </source>
</evidence>
<dbReference type="NCBIfam" id="NF008845">
    <property type="entry name" value="PRK11883.1-5"/>
    <property type="match status" value="1"/>
</dbReference>
<evidence type="ECO:0000259" key="12">
    <source>
        <dbReference type="Pfam" id="PF01593"/>
    </source>
</evidence>
<evidence type="ECO:0000313" key="14">
    <source>
        <dbReference type="Proteomes" id="UP001223586"/>
    </source>
</evidence>
<keyword evidence="8 11" id="KW-0274">FAD</keyword>
<dbReference type="Pfam" id="PF01593">
    <property type="entry name" value="Amino_oxidase"/>
    <property type="match status" value="1"/>
</dbReference>
<gene>
    <name evidence="13" type="ORF">J2S08_000607</name>
</gene>
<dbReference type="InterPro" id="IPR002937">
    <property type="entry name" value="Amino_oxidase"/>
</dbReference>
<dbReference type="InterPro" id="IPR004572">
    <property type="entry name" value="Protoporphyrinogen_oxidase"/>
</dbReference>
<sequence>MTIEKRDVVIIGGGITGLTAAYYLQQEAEKRNLPINVKLIEATIRLGGKIQTVFQDGFTIEKGPDSFLAQNKSAVRLISSLGLEKELVHSATGTSYVLVNNKLYSIPEGTLMGVPTTIKPFITSDLLSVPGKIRAAADFILPRSKVKGDQSVGYFFRRRLGDEVVDNLIDPLLSGVHTGDIDQLSLKSTFPHFLEMEQQYRSLIAGMKKTAPVSINQNKKGMFLTLKSGLQSIVDTLEDGFLPNTVLKGVRVELIEKREKKYQVVLNNGAVLYADSIITCVSHQMLPSLFPTYNFFTPFKHIPLTSVATVVMAFPENAIRKNIEGTDFFVSRNGDYTITACTWTHKKWPHTTPKGKVLLRCYVGRTNNEAIVDLSDEEIEQIVLEDLNKIIDIGSNPAFTIVTRWKDAMPQYSVGHKDRVDQLKNDVNTALPGVFVTGSSFEGIGIPDCIEQGEKVVQQVLQYLNISE</sequence>
<feature type="domain" description="Amine oxidase" evidence="12">
    <location>
        <begin position="15"/>
        <end position="461"/>
    </location>
</feature>
<dbReference type="Gene3D" id="3.90.660.20">
    <property type="entry name" value="Protoporphyrinogen oxidase, mitochondrial, domain 2"/>
    <property type="match status" value="1"/>
</dbReference>
<dbReference type="PANTHER" id="PTHR42923">
    <property type="entry name" value="PROTOPORPHYRINOGEN OXIDASE"/>
    <property type="match status" value="1"/>
</dbReference>
<dbReference type="RefSeq" id="WP_307226518.1">
    <property type="nucleotide sequence ID" value="NZ_JAUSTT010000002.1"/>
</dbReference>
<evidence type="ECO:0000256" key="5">
    <source>
        <dbReference type="ARBA" id="ARBA00012402"/>
    </source>
</evidence>
<evidence type="ECO:0000256" key="9">
    <source>
        <dbReference type="ARBA" id="ARBA00023002"/>
    </source>
</evidence>
<keyword evidence="9 11" id="KW-0560">Oxidoreductase</keyword>
<keyword evidence="11" id="KW-0963">Cytoplasm</keyword>
<comment type="function">
    <text evidence="11">Involved in coproporphyrin-dependent heme b biosynthesis. Catalyzes the oxidation of coproporphyrinogen III to coproporphyrin III.</text>
</comment>
<comment type="subcellular location">
    <subcellularLocation>
        <location evidence="11">Cytoplasm</location>
    </subcellularLocation>
</comment>
<accession>A0ABT9WNB2</accession>
<reference evidence="13 14" key="1">
    <citation type="submission" date="2023-07" db="EMBL/GenBank/DDBJ databases">
        <title>Genomic Encyclopedia of Type Strains, Phase IV (KMG-IV): sequencing the most valuable type-strain genomes for metagenomic binning, comparative biology and taxonomic classification.</title>
        <authorList>
            <person name="Goeker M."/>
        </authorList>
    </citation>
    <scope>NUCLEOTIDE SEQUENCE [LARGE SCALE GENOMIC DNA]</scope>
    <source>
        <strain evidence="13 14">DSM 23837</strain>
    </source>
</reference>